<keyword evidence="2" id="KW-1185">Reference proteome</keyword>
<evidence type="ECO:0000313" key="1">
    <source>
        <dbReference type="EMBL" id="CAD8098905.1"/>
    </source>
</evidence>
<dbReference type="Proteomes" id="UP000692954">
    <property type="component" value="Unassembled WGS sequence"/>
</dbReference>
<name>A0A8S1P7I9_9CILI</name>
<sequence>MLQGKFNIFDNQNQFQSQQFSYICLKSYSKNIATKIILYILYFQKQFLKSFLKIIQQVIQGEKNLKKSQKFYYYIYYLQFKMQSSLIIYNFNIKTNLNLKSSKVLNKKSVNNIIFVFRSQHLKFFLLMDDIINEDTLNYITLSNKCNPGINIQSLLIGEKSFEITQLLDKIVQYIYMIYKILLFYNK</sequence>
<reference evidence="1" key="1">
    <citation type="submission" date="2021-01" db="EMBL/GenBank/DDBJ databases">
        <authorList>
            <consortium name="Genoscope - CEA"/>
            <person name="William W."/>
        </authorList>
    </citation>
    <scope>NUCLEOTIDE SEQUENCE</scope>
</reference>
<protein>
    <submittedName>
        <fullName evidence="1">Uncharacterized protein</fullName>
    </submittedName>
</protein>
<dbReference type="AlphaFoldDB" id="A0A8S1P7I9"/>
<evidence type="ECO:0000313" key="2">
    <source>
        <dbReference type="Proteomes" id="UP000692954"/>
    </source>
</evidence>
<comment type="caution">
    <text evidence="1">The sequence shown here is derived from an EMBL/GenBank/DDBJ whole genome shotgun (WGS) entry which is preliminary data.</text>
</comment>
<proteinExistence type="predicted"/>
<accession>A0A8S1P7I9</accession>
<dbReference type="EMBL" id="CAJJDN010000071">
    <property type="protein sequence ID" value="CAD8098905.1"/>
    <property type="molecule type" value="Genomic_DNA"/>
</dbReference>
<gene>
    <name evidence="1" type="ORF">PSON_ATCC_30995.1.T0710043</name>
</gene>
<organism evidence="1 2">
    <name type="scientific">Paramecium sonneborni</name>
    <dbReference type="NCBI Taxonomy" id="65129"/>
    <lineage>
        <taxon>Eukaryota</taxon>
        <taxon>Sar</taxon>
        <taxon>Alveolata</taxon>
        <taxon>Ciliophora</taxon>
        <taxon>Intramacronucleata</taxon>
        <taxon>Oligohymenophorea</taxon>
        <taxon>Peniculida</taxon>
        <taxon>Parameciidae</taxon>
        <taxon>Paramecium</taxon>
    </lineage>
</organism>